<proteinExistence type="predicted"/>
<sequence length="239" mass="24583">MGVVVCRRRMWVEGDLGLGVFRLSVSASPSGDECLAFGIGLGASFELCSMGRTCFARGPGTARGRTAKQGPKSMALSANDATSGAPPHKTSPPHRAGLAPADPRSVVRPTSERGAWLANVVEGRVGGQRWGGARVGQRCLGRVWANACEGRVGGQRCEGREDGPRLPSPTGLSCCDGRLSASLPLCLSASLPLCLSASLPLCLSASLPLCLSASLPLCLSALSPPRRCGSARVGMKSEG</sequence>
<evidence type="ECO:0000256" key="1">
    <source>
        <dbReference type="SAM" id="MobiDB-lite"/>
    </source>
</evidence>
<gene>
    <name evidence="2" type="ORF">CLV68_1656</name>
</gene>
<keyword evidence="3" id="KW-1185">Reference proteome</keyword>
<dbReference type="AlphaFoldDB" id="A0A421B9N5"/>
<evidence type="ECO:0000313" key="2">
    <source>
        <dbReference type="EMBL" id="RLK61141.1"/>
    </source>
</evidence>
<protein>
    <submittedName>
        <fullName evidence="2">Uncharacterized protein</fullName>
    </submittedName>
</protein>
<evidence type="ECO:0000313" key="3">
    <source>
        <dbReference type="Proteomes" id="UP000282454"/>
    </source>
</evidence>
<reference evidence="2 3" key="1">
    <citation type="submission" date="2018-10" db="EMBL/GenBank/DDBJ databases">
        <title>Genomic Encyclopedia of Archaeal and Bacterial Type Strains, Phase II (KMG-II): from individual species to whole genera.</title>
        <authorList>
            <person name="Goeker M."/>
        </authorList>
    </citation>
    <scope>NUCLEOTIDE SEQUENCE [LARGE SCALE GENOMIC DNA]</scope>
    <source>
        <strain evidence="2 3">DSM 45657</strain>
    </source>
</reference>
<dbReference type="EMBL" id="RCDD01000001">
    <property type="protein sequence ID" value="RLK61141.1"/>
    <property type="molecule type" value="Genomic_DNA"/>
</dbReference>
<dbReference type="Proteomes" id="UP000282454">
    <property type="component" value="Unassembled WGS sequence"/>
</dbReference>
<organism evidence="2 3">
    <name type="scientific">Actinokineospora cianjurensis</name>
    <dbReference type="NCBI Taxonomy" id="585224"/>
    <lineage>
        <taxon>Bacteria</taxon>
        <taxon>Bacillati</taxon>
        <taxon>Actinomycetota</taxon>
        <taxon>Actinomycetes</taxon>
        <taxon>Pseudonocardiales</taxon>
        <taxon>Pseudonocardiaceae</taxon>
        <taxon>Actinokineospora</taxon>
    </lineage>
</organism>
<name>A0A421B9N5_9PSEU</name>
<comment type="caution">
    <text evidence="2">The sequence shown here is derived from an EMBL/GenBank/DDBJ whole genome shotgun (WGS) entry which is preliminary data.</text>
</comment>
<feature type="region of interest" description="Disordered" evidence="1">
    <location>
        <begin position="59"/>
        <end position="110"/>
    </location>
</feature>
<accession>A0A421B9N5</accession>